<dbReference type="InterPro" id="IPR023465">
    <property type="entry name" value="Riboflavin_kinase_dom_sf"/>
</dbReference>
<dbReference type="NCBIfam" id="TIGR00083">
    <property type="entry name" value="ribF"/>
    <property type="match status" value="1"/>
</dbReference>
<evidence type="ECO:0000256" key="12">
    <source>
        <dbReference type="ARBA" id="ARBA00023268"/>
    </source>
</evidence>
<comment type="function">
    <text evidence="1">Catalyzes the phosphorylation of riboflavin to FMN followed by the adenylation of FMN to FAD.</text>
</comment>
<sequence>MFQVIREIFDKTIMELIRGLHNLHTDHRGCVLTIGNFDGIHRGHQAVLAQLAKVGEEMRLPTTLVIFEPQTREFFVPGSAPIRLTRFREKLMALRGLPLDRVCCLRFDRRLAGLTPPAFIERLLHRGLGARYVVVGDDFRFGYRREGDVRMLKTAGKRLGFEVGQMETRLAGGERVSSTRVRDALGAGDFAQVRELLGRQYSLYGRIIHGDRRGRDLGFPTANINLHRRILPMNGVFAVEVHGLGRRVFGVANVGVRPTIGGKRGLLEVHLLNFAGDIYSRRVQVAFLHKFRDERRFDSLAALKRQITEDVKLARRYFDS</sequence>
<evidence type="ECO:0000256" key="3">
    <source>
        <dbReference type="ARBA" id="ARBA00005201"/>
    </source>
</evidence>
<dbReference type="EC" id="2.7.7.2" evidence="15"/>
<evidence type="ECO:0000256" key="6">
    <source>
        <dbReference type="ARBA" id="ARBA00022679"/>
    </source>
</evidence>
<accession>A0A450X690</accession>
<evidence type="ECO:0000256" key="1">
    <source>
        <dbReference type="ARBA" id="ARBA00002121"/>
    </source>
</evidence>
<evidence type="ECO:0000256" key="13">
    <source>
        <dbReference type="ARBA" id="ARBA00047880"/>
    </source>
</evidence>
<proteinExistence type="inferred from homology"/>
<dbReference type="UniPathway" id="UPA00276">
    <property type="reaction ID" value="UER00406"/>
</dbReference>
<keyword evidence="8 15" id="KW-0547">Nucleotide-binding</keyword>
<dbReference type="Gene3D" id="3.40.50.620">
    <property type="entry name" value="HUPs"/>
    <property type="match status" value="1"/>
</dbReference>
<dbReference type="EMBL" id="CAADFK010000431">
    <property type="protein sequence ID" value="VFK24809.1"/>
    <property type="molecule type" value="Genomic_DNA"/>
</dbReference>
<reference evidence="17" key="1">
    <citation type="submission" date="2019-02" db="EMBL/GenBank/DDBJ databases">
        <authorList>
            <person name="Gruber-Vodicka R. H."/>
            <person name="Seah K. B. B."/>
        </authorList>
    </citation>
    <scope>NUCLEOTIDE SEQUENCE</scope>
    <source>
        <strain evidence="17">BECK_S313</strain>
    </source>
</reference>
<dbReference type="GO" id="GO:0008531">
    <property type="term" value="F:riboflavin kinase activity"/>
    <property type="evidence" value="ECO:0007669"/>
    <property type="project" value="UniProtKB-UniRule"/>
</dbReference>
<keyword evidence="9 15" id="KW-0418">Kinase</keyword>
<dbReference type="InterPro" id="IPR023468">
    <property type="entry name" value="Riboflavin_kinase"/>
</dbReference>
<evidence type="ECO:0000256" key="2">
    <source>
        <dbReference type="ARBA" id="ARBA00004726"/>
    </source>
</evidence>
<dbReference type="InterPro" id="IPR015864">
    <property type="entry name" value="FAD_synthase"/>
</dbReference>
<evidence type="ECO:0000313" key="17">
    <source>
        <dbReference type="EMBL" id="VFK24809.1"/>
    </source>
</evidence>
<dbReference type="EC" id="2.7.1.26" evidence="15"/>
<dbReference type="AlphaFoldDB" id="A0A450X690"/>
<feature type="domain" description="Riboflavin kinase" evidence="16">
    <location>
        <begin position="196"/>
        <end position="319"/>
    </location>
</feature>
<dbReference type="GO" id="GO:0003919">
    <property type="term" value="F:FMN adenylyltransferase activity"/>
    <property type="evidence" value="ECO:0007669"/>
    <property type="project" value="UniProtKB-UniRule"/>
</dbReference>
<dbReference type="SUPFAM" id="SSF82114">
    <property type="entry name" value="Riboflavin kinase-like"/>
    <property type="match status" value="1"/>
</dbReference>
<comment type="pathway">
    <text evidence="2 15">Cofactor biosynthesis; FAD biosynthesis; FAD from FMN: step 1/1.</text>
</comment>
<dbReference type="Pfam" id="PF01687">
    <property type="entry name" value="Flavokinase"/>
    <property type="match status" value="1"/>
</dbReference>
<dbReference type="GO" id="GO:0009231">
    <property type="term" value="P:riboflavin biosynthetic process"/>
    <property type="evidence" value="ECO:0007669"/>
    <property type="project" value="InterPro"/>
</dbReference>
<keyword evidence="7 15" id="KW-0548">Nucleotidyltransferase</keyword>
<comment type="catalytic activity">
    <reaction evidence="14 15">
        <text>FMN + ATP + H(+) = FAD + diphosphate</text>
        <dbReference type="Rhea" id="RHEA:17237"/>
        <dbReference type="ChEBI" id="CHEBI:15378"/>
        <dbReference type="ChEBI" id="CHEBI:30616"/>
        <dbReference type="ChEBI" id="CHEBI:33019"/>
        <dbReference type="ChEBI" id="CHEBI:57692"/>
        <dbReference type="ChEBI" id="CHEBI:58210"/>
        <dbReference type="EC" id="2.7.7.2"/>
    </reaction>
</comment>
<dbReference type="NCBIfam" id="NF004162">
    <property type="entry name" value="PRK05627.1-5"/>
    <property type="match status" value="1"/>
</dbReference>
<dbReference type="Gene3D" id="2.40.30.30">
    <property type="entry name" value="Riboflavin kinase-like"/>
    <property type="match status" value="1"/>
</dbReference>
<dbReference type="GO" id="GO:0005524">
    <property type="term" value="F:ATP binding"/>
    <property type="evidence" value="ECO:0007669"/>
    <property type="project" value="UniProtKB-UniRule"/>
</dbReference>
<dbReference type="CDD" id="cd02064">
    <property type="entry name" value="FAD_synthetase_N"/>
    <property type="match status" value="1"/>
</dbReference>
<evidence type="ECO:0000256" key="5">
    <source>
        <dbReference type="ARBA" id="ARBA00022643"/>
    </source>
</evidence>
<dbReference type="Pfam" id="PF06574">
    <property type="entry name" value="FAD_syn"/>
    <property type="match status" value="1"/>
</dbReference>
<protein>
    <recommendedName>
        <fullName evidence="15">Riboflavin biosynthesis protein</fullName>
    </recommendedName>
    <domain>
        <recommendedName>
            <fullName evidence="15">Riboflavin kinase</fullName>
            <ecNumber evidence="15">2.7.1.26</ecNumber>
        </recommendedName>
        <alternativeName>
            <fullName evidence="15">Flavokinase</fullName>
        </alternativeName>
    </domain>
    <domain>
        <recommendedName>
            <fullName evidence="15">FMN adenylyltransferase</fullName>
            <ecNumber evidence="15">2.7.7.2</ecNumber>
        </recommendedName>
        <alternativeName>
            <fullName evidence="15">FAD pyrophosphorylase</fullName>
        </alternativeName>
        <alternativeName>
            <fullName evidence="15">FAD synthase</fullName>
        </alternativeName>
    </domain>
</protein>
<dbReference type="PANTHER" id="PTHR22749">
    <property type="entry name" value="RIBOFLAVIN KINASE/FMN ADENYLYLTRANSFERASE"/>
    <property type="match status" value="1"/>
</dbReference>
<dbReference type="GO" id="GO:0009398">
    <property type="term" value="P:FMN biosynthetic process"/>
    <property type="evidence" value="ECO:0007669"/>
    <property type="project" value="UniProtKB-UniRule"/>
</dbReference>
<keyword evidence="12" id="KW-0511">Multifunctional enzyme</keyword>
<evidence type="ECO:0000256" key="14">
    <source>
        <dbReference type="ARBA" id="ARBA00049494"/>
    </source>
</evidence>
<dbReference type="NCBIfam" id="NF004163">
    <property type="entry name" value="PRK05627.1-6"/>
    <property type="match status" value="1"/>
</dbReference>
<evidence type="ECO:0000259" key="16">
    <source>
        <dbReference type="SMART" id="SM00904"/>
    </source>
</evidence>
<gene>
    <name evidence="17" type="ORF">BECKLPF1236B_GA0070989_14311</name>
</gene>
<dbReference type="FunFam" id="3.40.50.620:FF:000021">
    <property type="entry name" value="Riboflavin biosynthesis protein"/>
    <property type="match status" value="1"/>
</dbReference>
<comment type="catalytic activity">
    <reaction evidence="13 15">
        <text>riboflavin + ATP = FMN + ADP + H(+)</text>
        <dbReference type="Rhea" id="RHEA:14357"/>
        <dbReference type="ChEBI" id="CHEBI:15378"/>
        <dbReference type="ChEBI" id="CHEBI:30616"/>
        <dbReference type="ChEBI" id="CHEBI:57986"/>
        <dbReference type="ChEBI" id="CHEBI:58210"/>
        <dbReference type="ChEBI" id="CHEBI:456216"/>
        <dbReference type="EC" id="2.7.1.26"/>
    </reaction>
</comment>
<dbReference type="InterPro" id="IPR002606">
    <property type="entry name" value="Riboflavin_kinase_bac"/>
</dbReference>
<evidence type="ECO:0000256" key="15">
    <source>
        <dbReference type="PIRNR" id="PIRNR004491"/>
    </source>
</evidence>
<dbReference type="UniPathway" id="UPA00277">
    <property type="reaction ID" value="UER00407"/>
</dbReference>
<dbReference type="SUPFAM" id="SSF52374">
    <property type="entry name" value="Nucleotidylyl transferase"/>
    <property type="match status" value="1"/>
</dbReference>
<evidence type="ECO:0000256" key="4">
    <source>
        <dbReference type="ARBA" id="ARBA00022630"/>
    </source>
</evidence>
<evidence type="ECO:0000256" key="9">
    <source>
        <dbReference type="ARBA" id="ARBA00022777"/>
    </source>
</evidence>
<keyword evidence="4 15" id="KW-0285">Flavoprotein</keyword>
<evidence type="ECO:0000256" key="7">
    <source>
        <dbReference type="ARBA" id="ARBA00022695"/>
    </source>
</evidence>
<dbReference type="NCBIfam" id="NF004160">
    <property type="entry name" value="PRK05627.1-3"/>
    <property type="match status" value="1"/>
</dbReference>
<evidence type="ECO:0000256" key="8">
    <source>
        <dbReference type="ARBA" id="ARBA00022741"/>
    </source>
</evidence>
<dbReference type="PIRSF" id="PIRSF004491">
    <property type="entry name" value="FAD_Synth"/>
    <property type="match status" value="1"/>
</dbReference>
<keyword evidence="10 15" id="KW-0274">FAD</keyword>
<dbReference type="GO" id="GO:0006747">
    <property type="term" value="P:FAD biosynthetic process"/>
    <property type="evidence" value="ECO:0007669"/>
    <property type="project" value="UniProtKB-UniRule"/>
</dbReference>
<dbReference type="InterPro" id="IPR015865">
    <property type="entry name" value="Riboflavin_kinase_bac/euk"/>
</dbReference>
<dbReference type="InterPro" id="IPR014729">
    <property type="entry name" value="Rossmann-like_a/b/a_fold"/>
</dbReference>
<keyword evidence="6 15" id="KW-0808">Transferase</keyword>
<keyword evidence="11 15" id="KW-0067">ATP-binding</keyword>
<evidence type="ECO:0000256" key="11">
    <source>
        <dbReference type="ARBA" id="ARBA00022840"/>
    </source>
</evidence>
<dbReference type="NCBIfam" id="NF004159">
    <property type="entry name" value="PRK05627.1-2"/>
    <property type="match status" value="1"/>
</dbReference>
<dbReference type="PANTHER" id="PTHR22749:SF6">
    <property type="entry name" value="RIBOFLAVIN KINASE"/>
    <property type="match status" value="1"/>
</dbReference>
<comment type="similarity">
    <text evidence="15">Belongs to the ribF family.</text>
</comment>
<name>A0A450X690_9GAMM</name>
<evidence type="ECO:0000256" key="10">
    <source>
        <dbReference type="ARBA" id="ARBA00022827"/>
    </source>
</evidence>
<comment type="pathway">
    <text evidence="3 15">Cofactor biosynthesis; FMN biosynthesis; FMN from riboflavin (ATP route): step 1/1.</text>
</comment>
<dbReference type="SMART" id="SM00904">
    <property type="entry name" value="Flavokinase"/>
    <property type="match status" value="1"/>
</dbReference>
<keyword evidence="5 15" id="KW-0288">FMN</keyword>
<organism evidence="17">
    <name type="scientific">Candidatus Kentrum sp. LPFa</name>
    <dbReference type="NCBI Taxonomy" id="2126335"/>
    <lineage>
        <taxon>Bacteria</taxon>
        <taxon>Pseudomonadati</taxon>
        <taxon>Pseudomonadota</taxon>
        <taxon>Gammaproteobacteria</taxon>
        <taxon>Candidatus Kentrum</taxon>
    </lineage>
</organism>